<organism evidence="1 2">
    <name type="scientific">Candidatus Eubacterium faecale</name>
    <dbReference type="NCBI Taxonomy" id="2838568"/>
    <lineage>
        <taxon>Bacteria</taxon>
        <taxon>Bacillati</taxon>
        <taxon>Bacillota</taxon>
        <taxon>Clostridia</taxon>
        <taxon>Eubacteriales</taxon>
        <taxon>Eubacteriaceae</taxon>
        <taxon>Eubacterium</taxon>
    </lineage>
</organism>
<dbReference type="AlphaFoldDB" id="A0A9D2MHR4"/>
<gene>
    <name evidence="1" type="ORF">IAA37_02020</name>
</gene>
<name>A0A9D2MHR4_9FIRM</name>
<dbReference type="EMBL" id="DWXN01000003">
    <property type="protein sequence ID" value="HJB74434.1"/>
    <property type="molecule type" value="Genomic_DNA"/>
</dbReference>
<reference evidence="1" key="2">
    <citation type="submission" date="2021-04" db="EMBL/GenBank/DDBJ databases">
        <authorList>
            <person name="Gilroy R."/>
        </authorList>
    </citation>
    <scope>NUCLEOTIDE SEQUENCE</scope>
    <source>
        <strain evidence="1">CHK188-16595</strain>
    </source>
</reference>
<proteinExistence type="predicted"/>
<dbReference type="Proteomes" id="UP000823877">
    <property type="component" value="Unassembled WGS sequence"/>
</dbReference>
<reference evidence="1" key="1">
    <citation type="journal article" date="2021" name="PeerJ">
        <title>Extensive microbial diversity within the chicken gut microbiome revealed by metagenomics and culture.</title>
        <authorList>
            <person name="Gilroy R."/>
            <person name="Ravi A."/>
            <person name="Getino M."/>
            <person name="Pursley I."/>
            <person name="Horton D.L."/>
            <person name="Alikhan N.F."/>
            <person name="Baker D."/>
            <person name="Gharbi K."/>
            <person name="Hall N."/>
            <person name="Watson M."/>
            <person name="Adriaenssens E.M."/>
            <person name="Foster-Nyarko E."/>
            <person name="Jarju S."/>
            <person name="Secka A."/>
            <person name="Antonio M."/>
            <person name="Oren A."/>
            <person name="Chaudhuri R.R."/>
            <person name="La Ragione R."/>
            <person name="Hildebrand F."/>
            <person name="Pallen M.J."/>
        </authorList>
    </citation>
    <scope>NUCLEOTIDE SEQUENCE</scope>
    <source>
        <strain evidence="1">CHK188-16595</strain>
    </source>
</reference>
<comment type="caution">
    <text evidence="1">The sequence shown here is derived from an EMBL/GenBank/DDBJ whole genome shotgun (WGS) entry which is preliminary data.</text>
</comment>
<evidence type="ECO:0000313" key="1">
    <source>
        <dbReference type="EMBL" id="HJB74434.1"/>
    </source>
</evidence>
<evidence type="ECO:0000313" key="2">
    <source>
        <dbReference type="Proteomes" id="UP000823877"/>
    </source>
</evidence>
<sequence>MGVQQAETLYVALIDNPNEEDVTIIGPVKAEKTATYIKNIVDALIPDTINNVVGMLQNIMSEKNNATLYNAVKTIINKINTMLDTLVPALGSLGMDIDLSAVQETVSKINGYIGKVPLNDDGSIEWNGAVEYIVNDVVLPELAGMDLDIIGFGDTTSAIVKLDELNPANLASAADGFRQNRPNKQISP</sequence>
<accession>A0A9D2MHR4</accession>
<protein>
    <submittedName>
        <fullName evidence="1">Uncharacterized protein</fullName>
    </submittedName>
</protein>